<proteinExistence type="predicted"/>
<organism evidence="4 5">
    <name type="scientific">Paenibacillus curdlanolyticus YK9</name>
    <dbReference type="NCBI Taxonomy" id="717606"/>
    <lineage>
        <taxon>Bacteria</taxon>
        <taxon>Bacillati</taxon>
        <taxon>Bacillota</taxon>
        <taxon>Bacilli</taxon>
        <taxon>Bacillales</taxon>
        <taxon>Paenibacillaceae</taxon>
        <taxon>Paenibacillus</taxon>
    </lineage>
</organism>
<evidence type="ECO:0000256" key="1">
    <source>
        <dbReference type="ARBA" id="ARBA00022679"/>
    </source>
</evidence>
<dbReference type="InterPro" id="IPR050834">
    <property type="entry name" value="Glycosyltransf_2"/>
</dbReference>
<dbReference type="InterPro" id="IPR029044">
    <property type="entry name" value="Nucleotide-diphossugar_trans"/>
</dbReference>
<dbReference type="Pfam" id="PF00535">
    <property type="entry name" value="Glycos_transf_2"/>
    <property type="match status" value="1"/>
</dbReference>
<feature type="domain" description="Galactosyltransferase C-terminal" evidence="3">
    <location>
        <begin position="180"/>
        <end position="221"/>
    </location>
</feature>
<sequence>MKKYSIVIVAYEMKLLLKNCLESINNIKGFTRDEFEVIVSDDGSTDGTYEFIKDVNRNYDLKYIYTKRSELSCRNRARNIGLKEASGEVIILLDGDVIVKENILEEFDRCYSKCRDIIVTGTRIMLNEDVSYGDVVSKEVFERFQFDVNDRNALDSRYPLFDTLSYNYNAINCSWLLAYTCVISIPRKYFDVVGCFDENIKGWGFDDSELLYRLFKLNTKVLINLKVEVLHQKHNSFRDTLNEHLIEEFYENVQYFFNKHKDALEYLPENLVDYFMENRLIELLSPKYSVKEEITIDFIDKDSIQTLNENIASHLNTEGIVLTINDYVEETDLDISIQLLQNHRCLIKYFPMSKRIR</sequence>
<evidence type="ECO:0000259" key="3">
    <source>
        <dbReference type="Pfam" id="PF02709"/>
    </source>
</evidence>
<evidence type="ECO:0000259" key="2">
    <source>
        <dbReference type="Pfam" id="PF00535"/>
    </source>
</evidence>
<feature type="domain" description="Glycosyltransferase 2-like" evidence="2">
    <location>
        <begin position="5"/>
        <end position="123"/>
    </location>
</feature>
<dbReference type="SUPFAM" id="SSF53448">
    <property type="entry name" value="Nucleotide-diphospho-sugar transferases"/>
    <property type="match status" value="1"/>
</dbReference>
<name>E0I8C9_9BACL</name>
<dbReference type="InterPro" id="IPR027791">
    <property type="entry name" value="Galactosyl_T_C"/>
</dbReference>
<dbReference type="PANTHER" id="PTHR43685">
    <property type="entry name" value="GLYCOSYLTRANSFERASE"/>
    <property type="match status" value="1"/>
</dbReference>
<dbReference type="InterPro" id="IPR001173">
    <property type="entry name" value="Glyco_trans_2-like"/>
</dbReference>
<accession>E0I8C9</accession>
<protein>
    <submittedName>
        <fullName evidence="4">Glycosyl transferase family 2</fullName>
    </submittedName>
</protein>
<keyword evidence="5" id="KW-1185">Reference proteome</keyword>
<dbReference type="CDD" id="cd00761">
    <property type="entry name" value="Glyco_tranf_GTA_type"/>
    <property type="match status" value="1"/>
</dbReference>
<evidence type="ECO:0000313" key="5">
    <source>
        <dbReference type="Proteomes" id="UP000005387"/>
    </source>
</evidence>
<dbReference type="Pfam" id="PF02709">
    <property type="entry name" value="Glyco_transf_7C"/>
    <property type="match status" value="1"/>
</dbReference>
<dbReference type="eggNOG" id="COG1216">
    <property type="taxonomic scope" value="Bacteria"/>
</dbReference>
<dbReference type="Proteomes" id="UP000005387">
    <property type="component" value="Unassembled WGS sequence"/>
</dbReference>
<dbReference type="OrthoDB" id="9812302at2"/>
<dbReference type="STRING" id="717606.PaecuDRAFT_1880"/>
<dbReference type="Gene3D" id="3.90.550.10">
    <property type="entry name" value="Spore Coat Polysaccharide Biosynthesis Protein SpsA, Chain A"/>
    <property type="match status" value="1"/>
</dbReference>
<keyword evidence="1 4" id="KW-0808">Transferase</keyword>
<dbReference type="RefSeq" id="WP_006037890.1">
    <property type="nucleotide sequence ID" value="NZ_AEDD01000004.1"/>
</dbReference>
<gene>
    <name evidence="4" type="ORF">PaecuDRAFT_1880</name>
</gene>
<dbReference type="EMBL" id="AEDD01000004">
    <property type="protein sequence ID" value="EFM11434.1"/>
    <property type="molecule type" value="Genomic_DNA"/>
</dbReference>
<evidence type="ECO:0000313" key="4">
    <source>
        <dbReference type="EMBL" id="EFM11434.1"/>
    </source>
</evidence>
<dbReference type="PANTHER" id="PTHR43685:SF2">
    <property type="entry name" value="GLYCOSYLTRANSFERASE 2-LIKE DOMAIN-CONTAINING PROTEIN"/>
    <property type="match status" value="1"/>
</dbReference>
<dbReference type="AlphaFoldDB" id="E0I8C9"/>
<reference evidence="4 5" key="1">
    <citation type="submission" date="2010-07" db="EMBL/GenBank/DDBJ databases">
        <title>The draft genome of Paenibacillus curdlanolyticus YK9.</title>
        <authorList>
            <consortium name="US DOE Joint Genome Institute (JGI-PGF)"/>
            <person name="Lucas S."/>
            <person name="Copeland A."/>
            <person name="Lapidus A."/>
            <person name="Cheng J.-F."/>
            <person name="Bruce D."/>
            <person name="Goodwin L."/>
            <person name="Pitluck S."/>
            <person name="Land M.L."/>
            <person name="Hauser L."/>
            <person name="Chang Y.-J."/>
            <person name="Jeffries C."/>
            <person name="Anderson I.J."/>
            <person name="Johnson E."/>
            <person name="Loganathan U."/>
            <person name="Mulhopadhyay B."/>
            <person name="Kyrpides N."/>
            <person name="Woyke T.J."/>
        </authorList>
    </citation>
    <scope>NUCLEOTIDE SEQUENCE [LARGE SCALE GENOMIC DNA]</scope>
    <source>
        <strain evidence="4 5">YK9</strain>
    </source>
</reference>
<dbReference type="GO" id="GO:0016740">
    <property type="term" value="F:transferase activity"/>
    <property type="evidence" value="ECO:0007669"/>
    <property type="project" value="UniProtKB-KW"/>
</dbReference>